<evidence type="ECO:0000313" key="3">
    <source>
        <dbReference type="Proteomes" id="UP000835052"/>
    </source>
</evidence>
<reference evidence="2" key="1">
    <citation type="submission" date="2020-10" db="EMBL/GenBank/DDBJ databases">
        <authorList>
            <person name="Kikuchi T."/>
        </authorList>
    </citation>
    <scope>NUCLEOTIDE SEQUENCE</scope>
    <source>
        <strain evidence="2">NKZ352</strain>
    </source>
</reference>
<dbReference type="AlphaFoldDB" id="A0A8S1HVK7"/>
<dbReference type="PANTHER" id="PTHR36938">
    <property type="entry name" value="PROTEIN CBG26935"/>
    <property type="match status" value="1"/>
</dbReference>
<keyword evidence="1" id="KW-0732">Signal</keyword>
<evidence type="ECO:0000313" key="2">
    <source>
        <dbReference type="EMBL" id="CAD6199899.1"/>
    </source>
</evidence>
<protein>
    <submittedName>
        <fullName evidence="2">Uncharacterized protein</fullName>
    </submittedName>
</protein>
<proteinExistence type="predicted"/>
<dbReference type="OrthoDB" id="5776512at2759"/>
<dbReference type="Proteomes" id="UP000835052">
    <property type="component" value="Unassembled WGS sequence"/>
</dbReference>
<dbReference type="EMBL" id="CAJGYM010000214">
    <property type="protein sequence ID" value="CAD6199899.1"/>
    <property type="molecule type" value="Genomic_DNA"/>
</dbReference>
<feature type="chain" id="PRO_5035747112" evidence="1">
    <location>
        <begin position="19"/>
        <end position="183"/>
    </location>
</feature>
<sequence length="183" mass="20301">MRWVVLTSLLVAVAGIATRTVDWCEYWRFLGRDHMRPECNGMLRLRLSRRRAYESIQRPVPIIPYKSIVEVRPFSQSTIFGSCGAEHSNCRDSGLCVGGHLCVDRSGYCCARKIRQNSCPTTTVLTTTCAARTPISWCSTDLDCSPAFGVTHRKASAFVSNSYLAQLSLSKCCPTSCGYNVCV</sequence>
<evidence type="ECO:0000256" key="1">
    <source>
        <dbReference type="SAM" id="SignalP"/>
    </source>
</evidence>
<gene>
    <name evidence="2" type="ORF">CAUJ_LOCUS15798</name>
</gene>
<dbReference type="PANTHER" id="PTHR36938:SF1">
    <property type="entry name" value="WAP DOMAIN-CONTAINING PROTEIN"/>
    <property type="match status" value="1"/>
</dbReference>
<accession>A0A8S1HVK7</accession>
<feature type="signal peptide" evidence="1">
    <location>
        <begin position="1"/>
        <end position="18"/>
    </location>
</feature>
<name>A0A8S1HVK7_9PELO</name>
<comment type="caution">
    <text evidence="2">The sequence shown here is derived from an EMBL/GenBank/DDBJ whole genome shotgun (WGS) entry which is preliminary data.</text>
</comment>
<keyword evidence="3" id="KW-1185">Reference proteome</keyword>
<organism evidence="2 3">
    <name type="scientific">Caenorhabditis auriculariae</name>
    <dbReference type="NCBI Taxonomy" id="2777116"/>
    <lineage>
        <taxon>Eukaryota</taxon>
        <taxon>Metazoa</taxon>
        <taxon>Ecdysozoa</taxon>
        <taxon>Nematoda</taxon>
        <taxon>Chromadorea</taxon>
        <taxon>Rhabditida</taxon>
        <taxon>Rhabditina</taxon>
        <taxon>Rhabditomorpha</taxon>
        <taxon>Rhabditoidea</taxon>
        <taxon>Rhabditidae</taxon>
        <taxon>Peloderinae</taxon>
        <taxon>Caenorhabditis</taxon>
    </lineage>
</organism>